<feature type="chain" id="PRO_5009745644" evidence="1">
    <location>
        <begin position="22"/>
        <end position="172"/>
    </location>
</feature>
<evidence type="ECO:0000313" key="2">
    <source>
        <dbReference type="EMBL" id="OKB72519.1"/>
    </source>
</evidence>
<comment type="caution">
    <text evidence="3">The sequence shown here is derived from an EMBL/GenBank/DDBJ whole genome shotgun (WGS) entry which is preliminary data.</text>
</comment>
<organism evidence="3 5">
    <name type="scientific">Escherichia coli</name>
    <dbReference type="NCBI Taxonomy" id="562"/>
    <lineage>
        <taxon>Bacteria</taxon>
        <taxon>Pseudomonadati</taxon>
        <taxon>Pseudomonadota</taxon>
        <taxon>Gammaproteobacteria</taxon>
        <taxon>Enterobacterales</taxon>
        <taxon>Enterobacteriaceae</taxon>
        <taxon>Escherichia</taxon>
    </lineage>
</organism>
<evidence type="ECO:0000313" key="4">
    <source>
        <dbReference type="Proteomes" id="UP000186595"/>
    </source>
</evidence>
<dbReference type="Proteomes" id="UP000186595">
    <property type="component" value="Unassembled WGS sequence"/>
</dbReference>
<accession>A0A085PBG7</accession>
<feature type="signal peptide" evidence="1">
    <location>
        <begin position="1"/>
        <end position="21"/>
    </location>
</feature>
<evidence type="ECO:0000313" key="5">
    <source>
        <dbReference type="Proteomes" id="UP000218543"/>
    </source>
</evidence>
<reference evidence="2 4" key="1">
    <citation type="submission" date="2016-11" db="EMBL/GenBank/DDBJ databases">
        <title>Draft genome sequences of five Shigatoxin-producing Escherichia coli isolates harboring the new recently described Subtilase cytotoxin allelic variant subAB2-3.</title>
        <authorList>
            <person name="Tasara T."/>
            <person name="Fierz L."/>
            <person name="Klumpp J."/>
            <person name="Schmidt H."/>
            <person name="Stephan R."/>
        </authorList>
    </citation>
    <scope>NUCLEOTIDE SEQUENCE [LARGE SCALE GENOMIC DNA]</scope>
    <source>
        <strain evidence="2 4">453</strain>
    </source>
</reference>
<dbReference type="AlphaFoldDB" id="A0A085PBG7"/>
<gene>
    <name evidence="2" type="ORF">BMT50_06900</name>
    <name evidence="3" type="ORF">BTQ06_05685</name>
</gene>
<name>A0A085PBG7_ECOLX</name>
<proteinExistence type="predicted"/>
<dbReference type="RefSeq" id="WP_044187724.1">
    <property type="nucleotide sequence ID" value="NZ_BFZZ01000020.1"/>
</dbReference>
<evidence type="ECO:0000313" key="3">
    <source>
        <dbReference type="EMBL" id="PAU25355.1"/>
    </source>
</evidence>
<dbReference type="NCBIfam" id="TIGR03765">
    <property type="entry name" value="ICE_PFL_4695"/>
    <property type="match status" value="1"/>
</dbReference>
<dbReference type="Pfam" id="PF11072">
    <property type="entry name" value="DUF2859"/>
    <property type="match status" value="1"/>
</dbReference>
<dbReference type="EMBL" id="MPGR01000001">
    <property type="protein sequence ID" value="OKB72519.1"/>
    <property type="molecule type" value="Genomic_DNA"/>
</dbReference>
<sequence>MKRERQFYVLSLLLFCTTAGAELKVIADLGGRDASPFFEAINRQPPVPASVVLSPSFPQGEAAMLPVSTPEMSPGEVVARRLQLPGIGALFLVGDDAHSRTWLQMNAAVLRERKAAGMVVNVADESSLRVLRELAPGVVMVPASGSVLARRLQISHYPVLITDNGLSQVPAP</sequence>
<dbReference type="EMBL" id="MRVZ01000014">
    <property type="protein sequence ID" value="PAU25355.1"/>
    <property type="molecule type" value="Genomic_DNA"/>
</dbReference>
<dbReference type="InterPro" id="IPR021300">
    <property type="entry name" value="Integr_conj_element_PFL4695"/>
</dbReference>
<evidence type="ECO:0000256" key="1">
    <source>
        <dbReference type="SAM" id="SignalP"/>
    </source>
</evidence>
<keyword evidence="1" id="KW-0732">Signal</keyword>
<protein>
    <submittedName>
        <fullName evidence="3">Conjugal transfer protein</fullName>
    </submittedName>
</protein>
<reference evidence="3 5" key="2">
    <citation type="submission" date="2016-12" db="EMBL/GenBank/DDBJ databases">
        <title>Real-Time Genomic Investigation Underlying the Public Health Response to a Shiga Toxin-Producing Escherichia Coli O26:H11 Outbreak in a Nursery.</title>
        <authorList>
            <person name="Ferdous M."/>
            <person name="Moran-Gilad J."/>
            <person name="Rossen J.W."/>
            <person name="Gdalevich M."/>
        </authorList>
    </citation>
    <scope>NUCLEOTIDE SEQUENCE [LARGE SCALE GENOMIC DNA]</scope>
    <source>
        <strain evidence="3 5">STEC 514-2</strain>
    </source>
</reference>
<dbReference type="Proteomes" id="UP000218543">
    <property type="component" value="Unassembled WGS sequence"/>
</dbReference>